<dbReference type="Proteomes" id="UP000274922">
    <property type="component" value="Unassembled WGS sequence"/>
</dbReference>
<feature type="non-terminal residue" evidence="2">
    <location>
        <position position="205"/>
    </location>
</feature>
<sequence length="205" mass="23910">MDLVLNRLHEANVKKITARIYIGDIHTYATAVLTSLMSTTQVIGDILATQGIENDGTWTLFELCHDLNIERPLRDWEIVTDILSAWSGVQARHNALFVKRYPAFRDTLNINSLRIHTQMPKPQGWLYLELRPGKFSRRFCMLKDGNLCYHPDTKSSQFWPTPFGFALRSTDRLDMFENKGDYCRWVGVEKQERLYDWVLSIRIAK</sequence>
<gene>
    <name evidence="2" type="ORF">CXG81DRAFT_9026</name>
</gene>
<evidence type="ECO:0000313" key="3">
    <source>
        <dbReference type="Proteomes" id="UP000274922"/>
    </source>
</evidence>
<organism evidence="2 3">
    <name type="scientific">Caulochytrium protostelioides</name>
    <dbReference type="NCBI Taxonomy" id="1555241"/>
    <lineage>
        <taxon>Eukaryota</taxon>
        <taxon>Fungi</taxon>
        <taxon>Fungi incertae sedis</taxon>
        <taxon>Chytridiomycota</taxon>
        <taxon>Chytridiomycota incertae sedis</taxon>
        <taxon>Chytridiomycetes</taxon>
        <taxon>Caulochytriales</taxon>
        <taxon>Caulochytriaceae</taxon>
        <taxon>Caulochytrium</taxon>
    </lineage>
</organism>
<feature type="domain" description="Ras-associating" evidence="1">
    <location>
        <begin position="14"/>
        <end position="103"/>
    </location>
</feature>
<dbReference type="STRING" id="1555241.A0A4P9XEB2"/>
<accession>A0A4P9XEB2</accession>
<dbReference type="OrthoDB" id="43122at2759"/>
<dbReference type="PANTHER" id="PTHR38700:SF1">
    <property type="entry name" value="PH DOMAIN-CONTAINING PROTEIN"/>
    <property type="match status" value="1"/>
</dbReference>
<dbReference type="InterPro" id="IPR000159">
    <property type="entry name" value="RA_dom"/>
</dbReference>
<dbReference type="SUPFAM" id="SSF54236">
    <property type="entry name" value="Ubiquitin-like"/>
    <property type="match status" value="1"/>
</dbReference>
<dbReference type="PROSITE" id="PS50200">
    <property type="entry name" value="RA"/>
    <property type="match status" value="1"/>
</dbReference>
<dbReference type="SUPFAM" id="SSF50729">
    <property type="entry name" value="PH domain-like"/>
    <property type="match status" value="1"/>
</dbReference>
<protein>
    <recommendedName>
        <fullName evidence="1">Ras-associating domain-containing protein</fullName>
    </recommendedName>
</protein>
<dbReference type="PANTHER" id="PTHR38700">
    <property type="entry name" value="YALI0E22418P"/>
    <property type="match status" value="1"/>
</dbReference>
<keyword evidence="3" id="KW-1185">Reference proteome</keyword>
<name>A0A4P9XEB2_9FUNG</name>
<evidence type="ECO:0000313" key="2">
    <source>
        <dbReference type="EMBL" id="RKP03842.1"/>
    </source>
</evidence>
<dbReference type="Gene3D" id="2.30.29.30">
    <property type="entry name" value="Pleckstrin-homology domain (PH domain)/Phosphotyrosine-binding domain (PTB)"/>
    <property type="match status" value="1"/>
</dbReference>
<dbReference type="GO" id="GO:0007165">
    <property type="term" value="P:signal transduction"/>
    <property type="evidence" value="ECO:0007669"/>
    <property type="project" value="InterPro"/>
</dbReference>
<evidence type="ECO:0000259" key="1">
    <source>
        <dbReference type="PROSITE" id="PS50200"/>
    </source>
</evidence>
<dbReference type="EMBL" id="ML014117">
    <property type="protein sequence ID" value="RKP03842.1"/>
    <property type="molecule type" value="Genomic_DNA"/>
</dbReference>
<proteinExistence type="predicted"/>
<reference evidence="3" key="1">
    <citation type="journal article" date="2018" name="Nat. Microbiol.">
        <title>Leveraging single-cell genomics to expand the fungal tree of life.</title>
        <authorList>
            <person name="Ahrendt S.R."/>
            <person name="Quandt C.A."/>
            <person name="Ciobanu D."/>
            <person name="Clum A."/>
            <person name="Salamov A."/>
            <person name="Andreopoulos B."/>
            <person name="Cheng J.F."/>
            <person name="Woyke T."/>
            <person name="Pelin A."/>
            <person name="Henrissat B."/>
            <person name="Reynolds N.K."/>
            <person name="Benny G.L."/>
            <person name="Smith M.E."/>
            <person name="James T.Y."/>
            <person name="Grigoriev I.V."/>
        </authorList>
    </citation>
    <scope>NUCLEOTIDE SEQUENCE [LARGE SCALE GENOMIC DNA]</scope>
    <source>
        <strain evidence="3">ATCC 52028</strain>
    </source>
</reference>
<dbReference type="Gene3D" id="3.10.20.90">
    <property type="entry name" value="Phosphatidylinositol 3-kinase Catalytic Subunit, Chain A, domain 1"/>
    <property type="match status" value="1"/>
</dbReference>
<dbReference type="InterPro" id="IPR029071">
    <property type="entry name" value="Ubiquitin-like_domsf"/>
</dbReference>
<dbReference type="Pfam" id="PF21989">
    <property type="entry name" value="RA_2"/>
    <property type="match status" value="1"/>
</dbReference>
<dbReference type="InterPro" id="IPR011993">
    <property type="entry name" value="PH-like_dom_sf"/>
</dbReference>
<dbReference type="AlphaFoldDB" id="A0A4P9XEB2"/>